<evidence type="ECO:0000313" key="4">
    <source>
        <dbReference type="Proteomes" id="UP000184069"/>
    </source>
</evidence>
<keyword evidence="3" id="KW-1185">Reference proteome</keyword>
<dbReference type="AlphaFoldDB" id="A0A1M6VMG4"/>
<reference evidence="2 4" key="2">
    <citation type="submission" date="2016-11" db="EMBL/GenBank/DDBJ databases">
        <authorList>
            <person name="Jaros S."/>
            <person name="Januszkiewicz K."/>
            <person name="Wedrychowicz H."/>
        </authorList>
    </citation>
    <scope>NUCLEOTIDE SEQUENCE [LARGE SCALE GENOMIC DNA]</scope>
    <source>
        <strain evidence="2 4">DSM 27621</strain>
    </source>
</reference>
<accession>A0A1M6VMG4</accession>
<dbReference type="Proteomes" id="UP000093508">
    <property type="component" value="Unassembled WGS sequence"/>
</dbReference>
<reference evidence="1 3" key="1">
    <citation type="submission" date="2016-07" db="EMBL/GenBank/DDBJ databases">
        <authorList>
            <person name="Jeong J.-J."/>
            <person name="Kim D.W."/>
            <person name="Sang M.K."/>
            <person name="Choi I.-G."/>
            <person name="Kim K.D."/>
        </authorList>
    </citation>
    <scope>NUCLEOTIDE SEQUENCE [LARGE SCALE GENOMIC DNA]</scope>
    <source>
        <strain evidence="1 3">C-26</strain>
    </source>
</reference>
<evidence type="ECO:0000313" key="1">
    <source>
        <dbReference type="EMBL" id="OCA80567.1"/>
    </source>
</evidence>
<dbReference type="STRING" id="1423959.SAMN05444407_101282"/>
<dbReference type="Proteomes" id="UP000184069">
    <property type="component" value="Unassembled WGS sequence"/>
</dbReference>
<organism evidence="2 4">
    <name type="scientific">Chryseobacterium contaminans</name>
    <dbReference type="NCBI Taxonomy" id="1423959"/>
    <lineage>
        <taxon>Bacteria</taxon>
        <taxon>Pseudomonadati</taxon>
        <taxon>Bacteroidota</taxon>
        <taxon>Flavobacteriia</taxon>
        <taxon>Flavobacteriales</taxon>
        <taxon>Weeksellaceae</taxon>
        <taxon>Chryseobacterium group</taxon>
        <taxon>Chryseobacterium</taxon>
    </lineage>
</organism>
<evidence type="ECO:0000313" key="3">
    <source>
        <dbReference type="Proteomes" id="UP000093508"/>
    </source>
</evidence>
<proteinExistence type="predicted"/>
<sequence>MKNTNILEKINSFLENYCPMADGVLLYGSASFNSKDYDDIDLLLIDKRFSYVSKLNIHFESNNFSVIKIPSNDIFNLLAQDFKESVYKNIFETGFIIRDDLKILKVVKQYICEDYPDTSDVLYYSRIKTIYKINECIAMLKKKLPSIEEYLTFNSCINFLIDFIILQDEKTHFSSFKHKSRYLHKYHTVFAIKITEIITVYKNNSKNGLVSLQIFLENLGIPKSLEYANDFLIDRLHGSGVQVLFFPKLFKDKINTNFYNGIKEINIPYYTFYIDENNIEESGTYFIFETHNYDAVSAIRKILSDNFTVELFFFPYNFSFNNEIKFGINHTVCQQLFFKIQPIVDNIIENGNHLTFIEFMIKEMHVDIDDIYNFYFYRTINNDHNLTLEEISNKQKKCKMPFKSIFEEILQEKKVYKINFDFQILKKIPRYFLLQTLDRTLSMLFLKDSIKVQIVKKLRNQYYENV</sequence>
<dbReference type="RefSeq" id="WP_066690381.1">
    <property type="nucleotide sequence ID" value="NZ_FRBM01000001.1"/>
</dbReference>
<gene>
    <name evidence="1" type="ORF">BBH99_00245</name>
    <name evidence="2" type="ORF">SAMN05444407_101282</name>
</gene>
<dbReference type="EMBL" id="FRBM01000001">
    <property type="protein sequence ID" value="SHK82747.1"/>
    <property type="molecule type" value="Genomic_DNA"/>
</dbReference>
<dbReference type="OrthoDB" id="1524666at2"/>
<protein>
    <submittedName>
        <fullName evidence="2">Uncharacterized protein</fullName>
    </submittedName>
</protein>
<name>A0A1M6VMG4_9FLAO</name>
<dbReference type="EMBL" id="MAYF01000001">
    <property type="protein sequence ID" value="OCA80567.1"/>
    <property type="molecule type" value="Genomic_DNA"/>
</dbReference>
<evidence type="ECO:0000313" key="2">
    <source>
        <dbReference type="EMBL" id="SHK82747.1"/>
    </source>
</evidence>